<keyword evidence="1" id="KW-0547">Nucleotide-binding</keyword>
<dbReference type="PANTHER" id="PTHR47959:SF1">
    <property type="entry name" value="ATP-DEPENDENT RNA HELICASE DBPA"/>
    <property type="match status" value="1"/>
</dbReference>
<name>A2G247_TRIV3</name>
<keyword evidence="3 8" id="KW-0347">Helicase</keyword>
<evidence type="ECO:0000256" key="4">
    <source>
        <dbReference type="ARBA" id="ARBA00022840"/>
    </source>
</evidence>
<dbReference type="InterPro" id="IPR011545">
    <property type="entry name" value="DEAD/DEAH_box_helicase_dom"/>
</dbReference>
<dbReference type="Gene3D" id="3.40.50.300">
    <property type="entry name" value="P-loop containing nucleotide triphosphate hydrolases"/>
    <property type="match status" value="2"/>
</dbReference>
<dbReference type="GO" id="GO:0016787">
    <property type="term" value="F:hydrolase activity"/>
    <property type="evidence" value="ECO:0007669"/>
    <property type="project" value="UniProtKB-KW"/>
</dbReference>
<dbReference type="eggNOG" id="KOG4284">
    <property type="taxonomic scope" value="Eukaryota"/>
</dbReference>
<dbReference type="GO" id="GO:0005524">
    <property type="term" value="F:ATP binding"/>
    <property type="evidence" value="ECO:0007669"/>
    <property type="project" value="UniProtKB-KW"/>
</dbReference>
<proteinExistence type="predicted"/>
<feature type="domain" description="Helicase C-terminal" evidence="7">
    <location>
        <begin position="194"/>
        <end position="345"/>
    </location>
</feature>
<feature type="region of interest" description="Disordered" evidence="5">
    <location>
        <begin position="380"/>
        <end position="415"/>
    </location>
</feature>
<feature type="domain" description="Helicase ATP-binding" evidence="6">
    <location>
        <begin position="1"/>
        <end position="173"/>
    </location>
</feature>
<dbReference type="Pfam" id="PF00270">
    <property type="entry name" value="DEAD"/>
    <property type="match status" value="1"/>
</dbReference>
<keyword evidence="2" id="KW-0378">Hydrolase</keyword>
<dbReference type="PANTHER" id="PTHR47959">
    <property type="entry name" value="ATP-DEPENDENT RNA HELICASE RHLE-RELATED"/>
    <property type="match status" value="1"/>
</dbReference>
<accession>A2G247</accession>
<evidence type="ECO:0000256" key="3">
    <source>
        <dbReference type="ARBA" id="ARBA00022806"/>
    </source>
</evidence>
<evidence type="ECO:0000256" key="2">
    <source>
        <dbReference type="ARBA" id="ARBA00022801"/>
    </source>
</evidence>
<dbReference type="Proteomes" id="UP000001542">
    <property type="component" value="Unassembled WGS sequence"/>
</dbReference>
<dbReference type="STRING" id="5722.A2G247"/>
<dbReference type="GO" id="GO:0004386">
    <property type="term" value="F:helicase activity"/>
    <property type="evidence" value="ECO:0007669"/>
    <property type="project" value="UniProtKB-KW"/>
</dbReference>
<dbReference type="CDD" id="cd18787">
    <property type="entry name" value="SF2_C_DEAD"/>
    <property type="match status" value="1"/>
</dbReference>
<reference evidence="8" key="1">
    <citation type="submission" date="2006-10" db="EMBL/GenBank/DDBJ databases">
        <authorList>
            <person name="Amadeo P."/>
            <person name="Zhao Q."/>
            <person name="Wortman J."/>
            <person name="Fraser-Liggett C."/>
            <person name="Carlton J."/>
        </authorList>
    </citation>
    <scope>NUCLEOTIDE SEQUENCE</scope>
    <source>
        <strain evidence="8">G3</strain>
    </source>
</reference>
<reference evidence="8" key="2">
    <citation type="journal article" date="2007" name="Science">
        <title>Draft genome sequence of the sexually transmitted pathogen Trichomonas vaginalis.</title>
        <authorList>
            <person name="Carlton J.M."/>
            <person name="Hirt R.P."/>
            <person name="Silva J.C."/>
            <person name="Delcher A.L."/>
            <person name="Schatz M."/>
            <person name="Zhao Q."/>
            <person name="Wortman J.R."/>
            <person name="Bidwell S.L."/>
            <person name="Alsmark U.C.M."/>
            <person name="Besteiro S."/>
            <person name="Sicheritz-Ponten T."/>
            <person name="Noel C.J."/>
            <person name="Dacks J.B."/>
            <person name="Foster P.G."/>
            <person name="Simillion C."/>
            <person name="Van de Peer Y."/>
            <person name="Miranda-Saavedra D."/>
            <person name="Barton G.J."/>
            <person name="Westrop G.D."/>
            <person name="Mueller S."/>
            <person name="Dessi D."/>
            <person name="Fiori P.L."/>
            <person name="Ren Q."/>
            <person name="Paulsen I."/>
            <person name="Zhang H."/>
            <person name="Bastida-Corcuera F.D."/>
            <person name="Simoes-Barbosa A."/>
            <person name="Brown M.T."/>
            <person name="Hayes R.D."/>
            <person name="Mukherjee M."/>
            <person name="Okumura C.Y."/>
            <person name="Schneider R."/>
            <person name="Smith A.J."/>
            <person name="Vanacova S."/>
            <person name="Villalvazo M."/>
            <person name="Haas B.J."/>
            <person name="Pertea M."/>
            <person name="Feldblyum T.V."/>
            <person name="Utterback T.R."/>
            <person name="Shu C.L."/>
            <person name="Osoegawa K."/>
            <person name="de Jong P.J."/>
            <person name="Hrdy I."/>
            <person name="Horvathova L."/>
            <person name="Zubacova Z."/>
            <person name="Dolezal P."/>
            <person name="Malik S.B."/>
            <person name="Logsdon J.M. Jr."/>
            <person name="Henze K."/>
            <person name="Gupta A."/>
            <person name="Wang C.C."/>
            <person name="Dunne R.L."/>
            <person name="Upcroft J.A."/>
            <person name="Upcroft P."/>
            <person name="White O."/>
            <person name="Salzberg S.L."/>
            <person name="Tang P."/>
            <person name="Chiu C.-H."/>
            <person name="Lee Y.-S."/>
            <person name="Embley T.M."/>
            <person name="Coombs G.H."/>
            <person name="Mottram J.C."/>
            <person name="Tachezy J."/>
            <person name="Fraser-Liggett C.M."/>
            <person name="Johnson P.J."/>
        </authorList>
    </citation>
    <scope>NUCLEOTIDE SEQUENCE [LARGE SCALE GENOMIC DNA]</scope>
    <source>
        <strain evidence="8">G3</strain>
    </source>
</reference>
<dbReference type="OMA" id="SIVIDEW"/>
<dbReference type="VEuPathDB" id="TrichDB:TVAG_477730"/>
<dbReference type="InterPro" id="IPR050079">
    <property type="entry name" value="DEAD_box_RNA_helicase"/>
</dbReference>
<dbReference type="InterPro" id="IPR027417">
    <property type="entry name" value="P-loop_NTPase"/>
</dbReference>
<dbReference type="PROSITE" id="PS51192">
    <property type="entry name" value="HELICASE_ATP_BIND_1"/>
    <property type="match status" value="1"/>
</dbReference>
<dbReference type="KEGG" id="tva:4746434"/>
<dbReference type="InterPro" id="IPR014001">
    <property type="entry name" value="Helicase_ATP-bd"/>
</dbReference>
<evidence type="ECO:0000313" key="8">
    <source>
        <dbReference type="EMBL" id="EAX88770.1"/>
    </source>
</evidence>
<evidence type="ECO:0000313" key="9">
    <source>
        <dbReference type="Proteomes" id="UP000001542"/>
    </source>
</evidence>
<dbReference type="SMART" id="SM00487">
    <property type="entry name" value="DEXDc"/>
    <property type="match status" value="1"/>
</dbReference>
<evidence type="ECO:0000256" key="1">
    <source>
        <dbReference type="ARBA" id="ARBA00022741"/>
    </source>
</evidence>
<sequence length="438" mass="50919">MSPSGTGKTCAFSISLLNRIIKNYTKEEGNIYIKEQNNCPLALIIAPTSELVKQIEIELRKISRDLPILISSVEGSSKLDDVWADLKTSHILIITPGILNKYTKSRNIKFFRVISIVIDEWDKLFSDKYLFLEIEKFFQKKMVNLQQIIVSSATCNPEAFQKLTKLFPLEWKIISSDIQENNIKSRHFLKRIGSFEKRIKFTINSLRKIKFQQALIFCNLRELASSCNDALNACGFPSFYISSQIDQSQRIDIVEEFRDMEYRCLVTTDLVARGLDIPTVNIVINLDMAHDPETLKHRVGRVGRFGTDGMTISLLKRSECRQIPEIKKITGLKFESYSESQQYHIDLPPIGNEDKLQNFEKLLESQEKCKDIEVDINLNEKGEEEEEIHDENEEIGDIEKPSNEKQNPEEVPQNRQIWFSPEYWENYYQQCQKYRPPI</sequence>
<evidence type="ECO:0000259" key="6">
    <source>
        <dbReference type="PROSITE" id="PS51192"/>
    </source>
</evidence>
<dbReference type="PROSITE" id="PS51194">
    <property type="entry name" value="HELICASE_CTER"/>
    <property type="match status" value="1"/>
</dbReference>
<protein>
    <submittedName>
        <fullName evidence="8">Helicase conserved C-terminal domain containing protein</fullName>
    </submittedName>
</protein>
<dbReference type="InParanoid" id="A2G247"/>
<organism evidence="8 9">
    <name type="scientific">Trichomonas vaginalis (strain ATCC PRA-98 / G3)</name>
    <dbReference type="NCBI Taxonomy" id="412133"/>
    <lineage>
        <taxon>Eukaryota</taxon>
        <taxon>Metamonada</taxon>
        <taxon>Parabasalia</taxon>
        <taxon>Trichomonadida</taxon>
        <taxon>Trichomonadidae</taxon>
        <taxon>Trichomonas</taxon>
    </lineage>
</organism>
<dbReference type="AlphaFoldDB" id="A2G247"/>
<dbReference type="SUPFAM" id="SSF52540">
    <property type="entry name" value="P-loop containing nucleoside triphosphate hydrolases"/>
    <property type="match status" value="1"/>
</dbReference>
<dbReference type="OrthoDB" id="10261029at2759"/>
<gene>
    <name evidence="8" type="ORF">TVAG_477730</name>
</gene>
<dbReference type="InterPro" id="IPR001650">
    <property type="entry name" value="Helicase_C-like"/>
</dbReference>
<dbReference type="SMR" id="A2G247"/>
<feature type="compositionally biased region" description="Basic and acidic residues" evidence="5">
    <location>
        <begin position="397"/>
        <end position="408"/>
    </location>
</feature>
<dbReference type="GO" id="GO:0030490">
    <property type="term" value="P:maturation of SSU-rRNA"/>
    <property type="evidence" value="ECO:0000318"/>
    <property type="project" value="GO_Central"/>
</dbReference>
<dbReference type="EMBL" id="DS114267">
    <property type="protein sequence ID" value="EAX88770.1"/>
    <property type="molecule type" value="Genomic_DNA"/>
</dbReference>
<dbReference type="VEuPathDB" id="TrichDB:TVAGG3_0374970"/>
<dbReference type="RefSeq" id="XP_001301700.1">
    <property type="nucleotide sequence ID" value="XM_001301699.1"/>
</dbReference>
<feature type="compositionally biased region" description="Acidic residues" evidence="5">
    <location>
        <begin position="382"/>
        <end position="396"/>
    </location>
</feature>
<evidence type="ECO:0000259" key="7">
    <source>
        <dbReference type="PROSITE" id="PS51194"/>
    </source>
</evidence>
<dbReference type="GO" id="GO:0003676">
    <property type="term" value="F:nucleic acid binding"/>
    <property type="evidence" value="ECO:0007669"/>
    <property type="project" value="InterPro"/>
</dbReference>
<keyword evidence="4" id="KW-0067">ATP-binding</keyword>
<keyword evidence="9" id="KW-1185">Reference proteome</keyword>
<evidence type="ECO:0000256" key="5">
    <source>
        <dbReference type="SAM" id="MobiDB-lite"/>
    </source>
</evidence>
<dbReference type="Pfam" id="PF00271">
    <property type="entry name" value="Helicase_C"/>
    <property type="match status" value="1"/>
</dbReference>
<dbReference type="SMART" id="SM00490">
    <property type="entry name" value="HELICc"/>
    <property type="match status" value="1"/>
</dbReference>